<dbReference type="PRINTS" id="PR01402">
    <property type="entry name" value="MUTATORMUTX"/>
</dbReference>
<dbReference type="Pfam" id="PF00293">
    <property type="entry name" value="NUDIX"/>
    <property type="match status" value="1"/>
</dbReference>
<dbReference type="OrthoDB" id="9804563at2"/>
<sequence length="252" mass="29648">MLTTVCYLQRNNKYLMLYRNKKKIDVNKGKWIGVGGKLEEGESPEECIKREIKEETGYIANNCKERGIVVFNYNDEPSEFMYLYTCNDFTGNIIDCDEGDLKWIPKDEVKELNLWEGDKIFIDLIQNKAPYFFLTLNYKNDELISHTLEFKKDDFMRFEVFVPEEYVDSIIKELSKYNLLTVGFYKDVYASMDVEGHWISLEGADPFDGEIGKESKADEKLLKFIIKKEFADLAYYLIKRAHPYEVPVINIF</sequence>
<dbReference type="InterPro" id="IPR003562">
    <property type="entry name" value="Mutator_MutX_prot"/>
</dbReference>
<dbReference type="InterPro" id="IPR000086">
    <property type="entry name" value="NUDIX_hydrolase_dom"/>
</dbReference>
<dbReference type="InterPro" id="IPR020084">
    <property type="entry name" value="NUDIX_hydrolase_CS"/>
</dbReference>
<dbReference type="GO" id="GO:0008413">
    <property type="term" value="F:8-oxo-7,8-dihydroguanosine triphosphate pyrophosphatase activity"/>
    <property type="evidence" value="ECO:0007669"/>
    <property type="project" value="InterPro"/>
</dbReference>
<dbReference type="PANTHER" id="PTHR43758">
    <property type="entry name" value="7,8-DIHYDRO-8-OXOGUANINE TRIPHOSPHATASE"/>
    <property type="match status" value="1"/>
</dbReference>
<gene>
    <name evidence="8" type="ORF">SAMN05216454_10348</name>
</gene>
<dbReference type="SUPFAM" id="SSF102705">
    <property type="entry name" value="NIF3 (NGG1p interacting factor 3)-like"/>
    <property type="match status" value="1"/>
</dbReference>
<dbReference type="AlphaFoldDB" id="A0A1H8G3G7"/>
<dbReference type="CDD" id="cd18886">
    <property type="entry name" value="NUDIX_MutT_Nudt1"/>
    <property type="match status" value="1"/>
</dbReference>
<evidence type="ECO:0000256" key="1">
    <source>
        <dbReference type="ARBA" id="ARBA00001946"/>
    </source>
</evidence>
<feature type="domain" description="Nudix hydrolase" evidence="7">
    <location>
        <begin position="1"/>
        <end position="127"/>
    </location>
</feature>
<proteinExistence type="inferred from homology"/>
<dbReference type="InterPro" id="IPR015867">
    <property type="entry name" value="N-reg_PII/ATP_PRibTrfase_C"/>
</dbReference>
<keyword evidence="5" id="KW-0460">Magnesium</keyword>
<dbReference type="SUPFAM" id="SSF55811">
    <property type="entry name" value="Nudix"/>
    <property type="match status" value="1"/>
</dbReference>
<dbReference type="Gene3D" id="3.90.79.10">
    <property type="entry name" value="Nucleoside Triphosphate Pyrophosphohydrolase"/>
    <property type="match status" value="1"/>
</dbReference>
<dbReference type="PANTHER" id="PTHR43758:SF2">
    <property type="entry name" value="OXIDIZED PURINE NUCLEOSIDE TRIPHOSPHATE HYDROLASE"/>
    <property type="match status" value="1"/>
</dbReference>
<dbReference type="InterPro" id="IPR020476">
    <property type="entry name" value="Nudix_hydrolase"/>
</dbReference>
<evidence type="ECO:0000313" key="8">
    <source>
        <dbReference type="EMBL" id="SEN38563.1"/>
    </source>
</evidence>
<evidence type="ECO:0000256" key="5">
    <source>
        <dbReference type="ARBA" id="ARBA00022842"/>
    </source>
</evidence>
<dbReference type="GO" id="GO:0046872">
    <property type="term" value="F:metal ion binding"/>
    <property type="evidence" value="ECO:0007669"/>
    <property type="project" value="UniProtKB-KW"/>
</dbReference>
<keyword evidence="3" id="KW-0479">Metal-binding</keyword>
<dbReference type="InterPro" id="IPR036069">
    <property type="entry name" value="DUF34/NIF3_sf"/>
</dbReference>
<dbReference type="PROSITE" id="PS00893">
    <property type="entry name" value="NUDIX_BOX"/>
    <property type="match status" value="1"/>
</dbReference>
<keyword evidence="4 6" id="KW-0378">Hydrolase</keyword>
<evidence type="ECO:0000256" key="3">
    <source>
        <dbReference type="ARBA" id="ARBA00022723"/>
    </source>
</evidence>
<evidence type="ECO:0000313" key="9">
    <source>
        <dbReference type="Proteomes" id="UP000199512"/>
    </source>
</evidence>
<dbReference type="GO" id="GO:0006281">
    <property type="term" value="P:DNA repair"/>
    <property type="evidence" value="ECO:0007669"/>
    <property type="project" value="InterPro"/>
</dbReference>
<dbReference type="RefSeq" id="WP_091974454.1">
    <property type="nucleotide sequence ID" value="NZ_FODF01000003.1"/>
</dbReference>
<dbReference type="Gene3D" id="3.30.70.120">
    <property type="match status" value="1"/>
</dbReference>
<evidence type="ECO:0000259" key="7">
    <source>
        <dbReference type="PROSITE" id="PS51462"/>
    </source>
</evidence>
<dbReference type="InterPro" id="IPR015797">
    <property type="entry name" value="NUDIX_hydrolase-like_dom_sf"/>
</dbReference>
<dbReference type="GO" id="GO:0005737">
    <property type="term" value="C:cytoplasm"/>
    <property type="evidence" value="ECO:0007669"/>
    <property type="project" value="TreeGrafter"/>
</dbReference>
<comment type="cofactor">
    <cofactor evidence="1">
        <name>Mg(2+)</name>
        <dbReference type="ChEBI" id="CHEBI:18420"/>
    </cofactor>
</comment>
<dbReference type="EMBL" id="FODF01000003">
    <property type="protein sequence ID" value="SEN38563.1"/>
    <property type="molecule type" value="Genomic_DNA"/>
</dbReference>
<organism evidence="8 9">
    <name type="scientific">Peptostreptococcus russellii</name>
    <dbReference type="NCBI Taxonomy" id="215200"/>
    <lineage>
        <taxon>Bacteria</taxon>
        <taxon>Bacillati</taxon>
        <taxon>Bacillota</taxon>
        <taxon>Clostridia</taxon>
        <taxon>Peptostreptococcales</taxon>
        <taxon>Peptostreptococcaceae</taxon>
        <taxon>Peptostreptococcus</taxon>
    </lineage>
</organism>
<name>A0A1H8G3G7_9FIRM</name>
<evidence type="ECO:0000256" key="6">
    <source>
        <dbReference type="RuleBase" id="RU003476"/>
    </source>
</evidence>
<dbReference type="PROSITE" id="PS51462">
    <property type="entry name" value="NUDIX"/>
    <property type="match status" value="1"/>
</dbReference>
<dbReference type="PRINTS" id="PR00502">
    <property type="entry name" value="NUDIXFAMILY"/>
</dbReference>
<reference evidence="8 9" key="1">
    <citation type="submission" date="2016-10" db="EMBL/GenBank/DDBJ databases">
        <authorList>
            <person name="de Groot N.N."/>
        </authorList>
    </citation>
    <scope>NUCLEOTIDE SEQUENCE [LARGE SCALE GENOMIC DNA]</scope>
    <source>
        <strain evidence="8 9">Calf135</strain>
    </source>
</reference>
<protein>
    <submittedName>
        <fullName evidence="8">8-oxo-dGTP diphosphatase</fullName>
    </submittedName>
</protein>
<comment type="similarity">
    <text evidence="2 6">Belongs to the Nudix hydrolase family.</text>
</comment>
<evidence type="ECO:0000256" key="4">
    <source>
        <dbReference type="ARBA" id="ARBA00022801"/>
    </source>
</evidence>
<keyword evidence="9" id="KW-1185">Reference proteome</keyword>
<accession>A0A1H8G3G7</accession>
<dbReference type="STRING" id="215200.SAMN05216454_10348"/>
<dbReference type="Proteomes" id="UP000199512">
    <property type="component" value="Unassembled WGS sequence"/>
</dbReference>
<evidence type="ECO:0000256" key="2">
    <source>
        <dbReference type="ARBA" id="ARBA00005582"/>
    </source>
</evidence>